<keyword evidence="3" id="KW-1185">Reference proteome</keyword>
<feature type="coiled-coil region" evidence="1">
    <location>
        <begin position="31"/>
        <end position="58"/>
    </location>
</feature>
<dbReference type="Proteomes" id="UP000661435">
    <property type="component" value="Unassembled WGS sequence"/>
</dbReference>
<sequence length="103" mass="11679">MDRIDTLVNRLRAYSQSLVAYKLDADFADACTEAADALEKLQAKLERVTRELDAAGEDMKCIADNSMCECCVHNNSEDEEQFCDKNTIVYGCNQFEWRGLKEA</sequence>
<evidence type="ECO:0000313" key="2">
    <source>
        <dbReference type="EMBL" id="MBC5735262.1"/>
    </source>
</evidence>
<name>A0A8J6J2W5_9FIRM</name>
<accession>A0A8J6J2W5</accession>
<comment type="caution">
    <text evidence="2">The sequence shown here is derived from an EMBL/GenBank/DDBJ whole genome shotgun (WGS) entry which is preliminary data.</text>
</comment>
<gene>
    <name evidence="2" type="ORF">H8S57_16315</name>
</gene>
<evidence type="ECO:0000313" key="3">
    <source>
        <dbReference type="Proteomes" id="UP000661435"/>
    </source>
</evidence>
<protein>
    <submittedName>
        <fullName evidence="2">Uncharacterized protein</fullName>
    </submittedName>
</protein>
<dbReference type="AlphaFoldDB" id="A0A8J6J2W5"/>
<proteinExistence type="predicted"/>
<evidence type="ECO:0000256" key="1">
    <source>
        <dbReference type="SAM" id="Coils"/>
    </source>
</evidence>
<keyword evidence="1" id="KW-0175">Coiled coil</keyword>
<reference evidence="2" key="1">
    <citation type="submission" date="2020-08" db="EMBL/GenBank/DDBJ databases">
        <title>Genome public.</title>
        <authorList>
            <person name="Liu C."/>
            <person name="Sun Q."/>
        </authorList>
    </citation>
    <scope>NUCLEOTIDE SEQUENCE</scope>
    <source>
        <strain evidence="2">NSJ-51</strain>
    </source>
</reference>
<dbReference type="EMBL" id="JACOPP010000050">
    <property type="protein sequence ID" value="MBC5735262.1"/>
    <property type="molecule type" value="Genomic_DNA"/>
</dbReference>
<dbReference type="RefSeq" id="WP_186909026.1">
    <property type="nucleotide sequence ID" value="NZ_JACOPP010000050.1"/>
</dbReference>
<organism evidence="2 3">
    <name type="scientific">Lawsonibacter hominis</name>
    <dbReference type="NCBI Taxonomy" id="2763053"/>
    <lineage>
        <taxon>Bacteria</taxon>
        <taxon>Bacillati</taxon>
        <taxon>Bacillota</taxon>
        <taxon>Clostridia</taxon>
        <taxon>Eubacteriales</taxon>
        <taxon>Oscillospiraceae</taxon>
        <taxon>Lawsonibacter</taxon>
    </lineage>
</organism>